<evidence type="ECO:0000313" key="2">
    <source>
        <dbReference type="EMBL" id="CAH1273901.1"/>
    </source>
</evidence>
<accession>A0A8K0AHB5</accession>
<sequence>MFKIIAEVTARMARMALSPRSLRAPTAIWPRSRRSHGDLAKLRTPCQHGSPVLIPSRLPQNHDAVDSEQPRRVELPTTTSVCSYLCWRTMKLTTVLVAVLSCLMFPDGEEAVPVRRAQAKPMTAVNWNEAFEPLRFGRRSPPSSLSENDSDSDLWQDYTAPQPRFTLPPQREPMDRMRLSSLTEDPTDHLTRSVVLRLIGDLIQARQQNLLDN</sequence>
<evidence type="ECO:0000313" key="3">
    <source>
        <dbReference type="Proteomes" id="UP000838412"/>
    </source>
</evidence>
<dbReference type="EMBL" id="OV696694">
    <property type="protein sequence ID" value="CAH1273901.1"/>
    <property type="molecule type" value="Genomic_DNA"/>
</dbReference>
<reference evidence="2" key="1">
    <citation type="submission" date="2022-01" db="EMBL/GenBank/DDBJ databases">
        <authorList>
            <person name="Braso-Vives M."/>
        </authorList>
    </citation>
    <scope>NUCLEOTIDE SEQUENCE</scope>
</reference>
<gene>
    <name evidence="2" type="primary">Hypp5219</name>
    <name evidence="2" type="ORF">BLAG_LOCUS25094</name>
</gene>
<dbReference type="OrthoDB" id="10034845at2759"/>
<dbReference type="AlphaFoldDB" id="A0A8K0AHB5"/>
<evidence type="ECO:0000256" key="1">
    <source>
        <dbReference type="SAM" id="MobiDB-lite"/>
    </source>
</evidence>
<name>A0A8K0AHB5_BRALA</name>
<dbReference type="Proteomes" id="UP000838412">
    <property type="component" value="Chromosome 9"/>
</dbReference>
<keyword evidence="3" id="KW-1185">Reference proteome</keyword>
<proteinExistence type="predicted"/>
<feature type="region of interest" description="Disordered" evidence="1">
    <location>
        <begin position="138"/>
        <end position="173"/>
    </location>
</feature>
<protein>
    <submittedName>
        <fullName evidence="2">Hypp5219 protein</fullName>
    </submittedName>
</protein>
<organism evidence="2 3">
    <name type="scientific">Branchiostoma lanceolatum</name>
    <name type="common">Common lancelet</name>
    <name type="synonym">Amphioxus lanceolatum</name>
    <dbReference type="NCBI Taxonomy" id="7740"/>
    <lineage>
        <taxon>Eukaryota</taxon>
        <taxon>Metazoa</taxon>
        <taxon>Chordata</taxon>
        <taxon>Cephalochordata</taxon>
        <taxon>Leptocardii</taxon>
        <taxon>Amphioxiformes</taxon>
        <taxon>Branchiostomatidae</taxon>
        <taxon>Branchiostoma</taxon>
    </lineage>
</organism>